<keyword evidence="1" id="KW-0539">Nucleus</keyword>
<evidence type="ECO:0000313" key="5">
    <source>
        <dbReference type="Proteomes" id="UP000001548"/>
    </source>
</evidence>
<evidence type="ECO:0000313" key="4">
    <source>
        <dbReference type="EMBL" id="KAE8303716.1"/>
    </source>
</evidence>
<dbReference type="Proteomes" id="UP000001548">
    <property type="component" value="Unassembled WGS sequence"/>
</dbReference>
<dbReference type="AlphaFoldDB" id="A8B4M6"/>
<dbReference type="Pfam" id="PF04981">
    <property type="entry name" value="NMD3"/>
    <property type="match status" value="1"/>
</dbReference>
<keyword evidence="1" id="KW-0653">Protein transport</keyword>
<keyword evidence="1" id="KW-0813">Transport</keyword>
<dbReference type="PANTHER" id="PTHR12746:SF2">
    <property type="entry name" value="60S RIBOSOMAL EXPORT PROTEIN NMD3"/>
    <property type="match status" value="1"/>
</dbReference>
<reference evidence="4 5" key="1">
    <citation type="journal article" date="2007" name="Science">
        <title>Genomic minimalism in the early diverging intestinal parasite Giardia lamblia.</title>
        <authorList>
            <person name="Morrison H.G."/>
            <person name="McArthur A.G."/>
            <person name="Gillin F.D."/>
            <person name="Aley S.B."/>
            <person name="Adam R.D."/>
            <person name="Olsen G.J."/>
            <person name="Best A.A."/>
            <person name="Cande W.Z."/>
            <person name="Chen F."/>
            <person name="Cipriano M.J."/>
            <person name="Davids B.J."/>
            <person name="Dawson S.C."/>
            <person name="Elmendorf H.G."/>
            <person name="Hehl A.B."/>
            <person name="Holder M.E."/>
            <person name="Huse S.M."/>
            <person name="Kim U.U."/>
            <person name="Lasek-Nesselquist E."/>
            <person name="Manning G."/>
            <person name="Nigam A."/>
            <person name="Nixon J.E."/>
            <person name="Palm D."/>
            <person name="Passamaneck N.E."/>
            <person name="Prabhu A."/>
            <person name="Reich C.I."/>
            <person name="Reiner D.S."/>
            <person name="Samuelson J."/>
            <person name="Svard S.G."/>
            <person name="Sogin M.L."/>
        </authorList>
    </citation>
    <scope>NUCLEOTIDE SEQUENCE [LARGE SCALE GENOMIC DNA]</scope>
    <source>
        <strain evidence="4 5">WB C6</strain>
    </source>
</reference>
<feature type="domain" description="Nmd3 N-terminal" evidence="2">
    <location>
        <begin position="11"/>
        <end position="238"/>
    </location>
</feature>
<dbReference type="GeneID" id="5702564"/>
<dbReference type="OMA" id="QYTHTEH"/>
<protein>
    <recommendedName>
        <fullName evidence="1">60S ribosomal export protein NMD3</fullName>
    </recommendedName>
</protein>
<comment type="similarity">
    <text evidence="1">Belongs to the NMD3 family.</text>
</comment>
<comment type="caution">
    <text evidence="4">The sequence shown here is derived from an EMBL/GenBank/DDBJ whole genome shotgun (WGS) entry which is preliminary data.</text>
</comment>
<dbReference type="GO" id="GO:0015031">
    <property type="term" value="P:protein transport"/>
    <property type="evidence" value="ECO:0007669"/>
    <property type="project" value="UniProtKB-KW"/>
</dbReference>
<dbReference type="Pfam" id="PF21193">
    <property type="entry name" value="NMD_SH3"/>
    <property type="match status" value="1"/>
</dbReference>
<dbReference type="InterPro" id="IPR039768">
    <property type="entry name" value="Nmd3"/>
</dbReference>
<keyword evidence="1" id="KW-0963">Cytoplasm</keyword>
<dbReference type="GO" id="GO:0000055">
    <property type="term" value="P:ribosomal large subunit export from nucleus"/>
    <property type="evidence" value="ECO:0000318"/>
    <property type="project" value="GO_Central"/>
</dbReference>
<accession>A8B4M6</accession>
<evidence type="ECO:0000259" key="2">
    <source>
        <dbReference type="Pfam" id="PF04981"/>
    </source>
</evidence>
<dbReference type="EMBL" id="AACB03000002">
    <property type="protein sequence ID" value="KAE8303716.1"/>
    <property type="molecule type" value="Genomic_DNA"/>
</dbReference>
<gene>
    <name evidence="4" type="ORF">GL50803_0024860</name>
</gene>
<dbReference type="KEGG" id="gla:GL50803_0024860"/>
<dbReference type="FunCoup" id="A8B4M6">
    <property type="interactions" value="314"/>
</dbReference>
<dbReference type="HOGENOM" id="CLU_027444_3_0_1"/>
<dbReference type="InterPro" id="IPR048899">
    <property type="entry name" value="NMD_SH3"/>
</dbReference>
<comment type="function">
    <text evidence="1">Acts as an adapter for the XPO1/CRM1-mediated export of the 60S ribosomal subunit.</text>
</comment>
<sequence length="491" mass="55356">MEPDQTYGILCCSCGVPIEPNPTSMCLPCLRARVNITKGIDTEQTLIHCHQCNRYNVGNEKYVAAELESPQLLGICLKKIRGLQHVRVVDAGFIWTEEHSKRIKVRLLIQAEVQQGAVLQQEHICTFTVVSTLCVPCQYTHTEHTWSTRVQVRQTVNHKRTFLYLEQIILHNRAKLNISNIKEYPHGLDFYFTSRSDAGRFVDLLHNSVPGRHSESQKLISADLKSNTATIEYSVMFEIAQLCKDDLVYLPRRFYNQLGGLGPLCIVSKVNSRIHFVDPLTGNTGSLTAAQYFEKPFTAFRDRRHKVEGIVLVSEEENSSGKRGQGSPIAYVELQRENDMYEGVTVHTKTYLSSLCKPGRSVAVYSLDNLDFQAYGITPSDIYLNLRVVIAGKWKGTKQHSKHKLARYETEEGVAIVNAPDDDINALLEEMYDDETRDRELDALMNNLGQLNLMQPPSSGCMHSAPAASNTLTYMPFTSVSGIQYQGFCPQ</sequence>
<dbReference type="GO" id="GO:0005634">
    <property type="term" value="C:nucleus"/>
    <property type="evidence" value="ECO:0000318"/>
    <property type="project" value="GO_Central"/>
</dbReference>
<dbReference type="PANTHER" id="PTHR12746">
    <property type="entry name" value="NONSENSE-MEDIATED MRNA DECAY PROTEIN 3"/>
    <property type="match status" value="1"/>
</dbReference>
<dbReference type="GO" id="GO:0043023">
    <property type="term" value="F:ribosomal large subunit binding"/>
    <property type="evidence" value="ECO:0000318"/>
    <property type="project" value="GO_Central"/>
</dbReference>
<feature type="domain" description="60S ribosomal export protein NMD3 SH3" evidence="3">
    <location>
        <begin position="242"/>
        <end position="288"/>
    </location>
</feature>
<dbReference type="VEuPathDB" id="GiardiaDB:GL50803_24860"/>
<proteinExistence type="inferred from homology"/>
<dbReference type="InterPro" id="IPR007064">
    <property type="entry name" value="Nmd3_N"/>
</dbReference>
<evidence type="ECO:0000259" key="3">
    <source>
        <dbReference type="Pfam" id="PF21193"/>
    </source>
</evidence>
<evidence type="ECO:0000256" key="1">
    <source>
        <dbReference type="RuleBase" id="RU364108"/>
    </source>
</evidence>
<keyword evidence="5" id="KW-1185">Reference proteome</keyword>
<dbReference type="RefSeq" id="XP_001709640.1">
    <property type="nucleotide sequence ID" value="XM_001709588.1"/>
</dbReference>
<dbReference type="GO" id="GO:0005737">
    <property type="term" value="C:cytoplasm"/>
    <property type="evidence" value="ECO:0000318"/>
    <property type="project" value="GO_Central"/>
</dbReference>
<comment type="subcellular location">
    <subcellularLocation>
        <location evidence="1">Cytoplasm</location>
    </subcellularLocation>
    <subcellularLocation>
        <location evidence="1">Nucleus</location>
    </subcellularLocation>
</comment>
<organism evidence="4 5">
    <name type="scientific">Giardia intestinalis (strain ATCC 50803 / WB clone C6)</name>
    <name type="common">Giardia lamblia</name>
    <dbReference type="NCBI Taxonomy" id="184922"/>
    <lineage>
        <taxon>Eukaryota</taxon>
        <taxon>Metamonada</taxon>
        <taxon>Diplomonadida</taxon>
        <taxon>Hexamitidae</taxon>
        <taxon>Giardiinae</taxon>
        <taxon>Giardia</taxon>
    </lineage>
</organism>
<name>A8B4M6_GIAIC</name>
<dbReference type="STRING" id="184922.A8B4M6"/>